<gene>
    <name evidence="3" type="ORF">BDK51DRAFT_49357</name>
</gene>
<organism evidence="3 4">
    <name type="scientific">Blyttiomyces helicus</name>
    <dbReference type="NCBI Taxonomy" id="388810"/>
    <lineage>
        <taxon>Eukaryota</taxon>
        <taxon>Fungi</taxon>
        <taxon>Fungi incertae sedis</taxon>
        <taxon>Chytridiomycota</taxon>
        <taxon>Chytridiomycota incertae sedis</taxon>
        <taxon>Chytridiomycetes</taxon>
        <taxon>Chytridiomycetes incertae sedis</taxon>
        <taxon>Blyttiomyces</taxon>
    </lineage>
</organism>
<feature type="transmembrane region" description="Helical" evidence="2">
    <location>
        <begin position="194"/>
        <end position="218"/>
    </location>
</feature>
<dbReference type="AlphaFoldDB" id="A0A4P9W0W1"/>
<keyword evidence="4" id="KW-1185">Reference proteome</keyword>
<keyword evidence="2" id="KW-0472">Membrane</keyword>
<feature type="compositionally biased region" description="Basic and acidic residues" evidence="1">
    <location>
        <begin position="1"/>
        <end position="17"/>
    </location>
</feature>
<keyword evidence="2" id="KW-1133">Transmembrane helix</keyword>
<dbReference type="EMBL" id="ML000377">
    <property type="protein sequence ID" value="RKO84200.1"/>
    <property type="molecule type" value="Genomic_DNA"/>
</dbReference>
<feature type="transmembrane region" description="Helical" evidence="2">
    <location>
        <begin position="252"/>
        <end position="275"/>
    </location>
</feature>
<evidence type="ECO:0000256" key="1">
    <source>
        <dbReference type="SAM" id="MobiDB-lite"/>
    </source>
</evidence>
<proteinExistence type="predicted"/>
<feature type="transmembrane region" description="Helical" evidence="2">
    <location>
        <begin position="230"/>
        <end position="246"/>
    </location>
</feature>
<evidence type="ECO:0000256" key="2">
    <source>
        <dbReference type="SAM" id="Phobius"/>
    </source>
</evidence>
<dbReference type="Proteomes" id="UP000269721">
    <property type="component" value="Unassembled WGS sequence"/>
</dbReference>
<reference evidence="4" key="1">
    <citation type="journal article" date="2018" name="Nat. Microbiol.">
        <title>Leveraging single-cell genomics to expand the fungal tree of life.</title>
        <authorList>
            <person name="Ahrendt S.R."/>
            <person name="Quandt C.A."/>
            <person name="Ciobanu D."/>
            <person name="Clum A."/>
            <person name="Salamov A."/>
            <person name="Andreopoulos B."/>
            <person name="Cheng J.F."/>
            <person name="Woyke T."/>
            <person name="Pelin A."/>
            <person name="Henrissat B."/>
            <person name="Reynolds N.K."/>
            <person name="Benny G.L."/>
            <person name="Smith M.E."/>
            <person name="James T.Y."/>
            <person name="Grigoriev I.V."/>
        </authorList>
    </citation>
    <scope>NUCLEOTIDE SEQUENCE [LARGE SCALE GENOMIC DNA]</scope>
</reference>
<feature type="region of interest" description="Disordered" evidence="1">
    <location>
        <begin position="70"/>
        <end position="92"/>
    </location>
</feature>
<sequence>MLPAIERRSRGGVEGAKDPASGPGLKSPLETPLGISMSMPDIRPEVFDAAGHLPNQPLDHSIIETQKVDGAEFPRRSVSDGTLAGRPQTHTHRRSVALDRVHSPSWKNLLARGRSDVEEKPPPEDPNTIRAIVAFAQFEDRWSVVKNYLQSYVISILIAGIANLAVIGISKLVWRPYLQPDSAHEMLSTVSYTAISVTTYVFALQAFTNVEFLVTYGAKRWLRSKMLRQWVLSTIGLATVMAALIASDWPYWFYYGDCVILVVYFAIGAWFAGYYGCHGEDIRTNAQNISDANYFCAQDCFVAATALVYADLLLPIYGWLSDQNKIIWRLSLHPFYWEMIVKFVARRILVTKVGQTWRKV</sequence>
<evidence type="ECO:0000313" key="3">
    <source>
        <dbReference type="EMBL" id="RKO84200.1"/>
    </source>
</evidence>
<protein>
    <submittedName>
        <fullName evidence="3">Uncharacterized protein</fullName>
    </submittedName>
</protein>
<feature type="transmembrane region" description="Helical" evidence="2">
    <location>
        <begin position="151"/>
        <end position="174"/>
    </location>
</feature>
<evidence type="ECO:0000313" key="4">
    <source>
        <dbReference type="Proteomes" id="UP000269721"/>
    </source>
</evidence>
<keyword evidence="2" id="KW-0812">Transmembrane</keyword>
<accession>A0A4P9W0W1</accession>
<feature type="region of interest" description="Disordered" evidence="1">
    <location>
        <begin position="1"/>
        <end position="37"/>
    </location>
</feature>
<dbReference type="OrthoDB" id="17198at2759"/>
<name>A0A4P9W0W1_9FUNG</name>